<evidence type="ECO:0008006" key="3">
    <source>
        <dbReference type="Google" id="ProtNLM"/>
    </source>
</evidence>
<dbReference type="AlphaFoldDB" id="B8KUY4"/>
<name>B8KUY4_9GAMM</name>
<keyword evidence="2" id="KW-1185">Reference proteome</keyword>
<evidence type="ECO:0000313" key="1">
    <source>
        <dbReference type="EMBL" id="EED36563.1"/>
    </source>
</evidence>
<evidence type="ECO:0000313" key="2">
    <source>
        <dbReference type="Proteomes" id="UP000004699"/>
    </source>
</evidence>
<dbReference type="EMBL" id="DS999411">
    <property type="protein sequence ID" value="EED36563.1"/>
    <property type="molecule type" value="Genomic_DNA"/>
</dbReference>
<gene>
    <name evidence="1" type="ORF">NOR51B_2515</name>
</gene>
<dbReference type="Proteomes" id="UP000004699">
    <property type="component" value="Unassembled WGS sequence"/>
</dbReference>
<sequence length="38" mass="4444">MYFLEREKVMVIMLGRGTKRTQTGDIEKAKSLARDLEE</sequence>
<dbReference type="HOGENOM" id="CLU_152445_2_1_6"/>
<reference evidence="2" key="1">
    <citation type="journal article" date="2013" name="BMC Microbiol.">
        <title>Taxonomy and evolution of bacteriochlorophyll a-containing members of the OM60/NOR5 clade of marine gammaproteobacteria: description of Luminiphilus syltensis gen. nov., sp. nov., reclassification of Haliea rubra as Pseudohaliea rubra gen. nov., comb. nov., and emendation of Chromatocurvus halotolerans.</title>
        <authorList>
            <person name="Spring S."/>
            <person name="Riedel T."/>
            <person name="Sproer C."/>
            <person name="Yan S."/>
            <person name="Harder J."/>
            <person name="Fuchs B.M."/>
        </authorList>
    </citation>
    <scope>NUCLEOTIDE SEQUENCE [LARGE SCALE GENOMIC DNA]</scope>
    <source>
        <strain evidence="2">NOR51-B</strain>
    </source>
</reference>
<protein>
    <recommendedName>
        <fullName evidence="3">Addiction module killer protein</fullName>
    </recommendedName>
</protein>
<organism evidence="1 2">
    <name type="scientific">Luminiphilus syltensis NOR5-1B</name>
    <dbReference type="NCBI Taxonomy" id="565045"/>
    <lineage>
        <taxon>Bacteria</taxon>
        <taxon>Pseudomonadati</taxon>
        <taxon>Pseudomonadota</taxon>
        <taxon>Gammaproteobacteria</taxon>
        <taxon>Cellvibrionales</taxon>
        <taxon>Halieaceae</taxon>
        <taxon>Luminiphilus</taxon>
    </lineage>
</organism>
<proteinExistence type="predicted"/>
<accession>B8KUY4</accession>